<feature type="active site" evidence="1">
    <location>
        <position position="37"/>
    </location>
</feature>
<dbReference type="InterPro" id="IPR027417">
    <property type="entry name" value="P-loop_NTPase"/>
</dbReference>
<comment type="function">
    <text evidence="1">Catalyzes a mechanistically unusual reaction, the ATP-dependent insertion of CO2 between the N7 and N8 nitrogen atoms of 7,8-diaminopelargonic acid (DAPA, also called 7,8-diammoniononanoate) to form a ureido ring.</text>
</comment>
<reference evidence="2" key="1">
    <citation type="journal article" date="2021" name="PeerJ">
        <title>Extensive microbial diversity within the chicken gut microbiome revealed by metagenomics and culture.</title>
        <authorList>
            <person name="Gilroy R."/>
            <person name="Ravi A."/>
            <person name="Getino M."/>
            <person name="Pursley I."/>
            <person name="Horton D.L."/>
            <person name="Alikhan N.F."/>
            <person name="Baker D."/>
            <person name="Gharbi K."/>
            <person name="Hall N."/>
            <person name="Watson M."/>
            <person name="Adriaenssens E.M."/>
            <person name="Foster-Nyarko E."/>
            <person name="Jarju S."/>
            <person name="Secka A."/>
            <person name="Antonio M."/>
            <person name="Oren A."/>
            <person name="Chaudhuri R.R."/>
            <person name="La Ragione R."/>
            <person name="Hildebrand F."/>
            <person name="Pallen M.J."/>
        </authorList>
    </citation>
    <scope>NUCLEOTIDE SEQUENCE</scope>
    <source>
        <strain evidence="2">CHK160-4876</strain>
    </source>
</reference>
<feature type="binding site" evidence="1">
    <location>
        <begin position="12"/>
        <end position="17"/>
    </location>
    <ligand>
        <name>ATP</name>
        <dbReference type="ChEBI" id="CHEBI:30616"/>
    </ligand>
</feature>
<dbReference type="CDD" id="cd03109">
    <property type="entry name" value="DTBS"/>
    <property type="match status" value="1"/>
</dbReference>
<dbReference type="GO" id="GO:0000287">
    <property type="term" value="F:magnesium ion binding"/>
    <property type="evidence" value="ECO:0007669"/>
    <property type="project" value="UniProtKB-UniRule"/>
</dbReference>
<comment type="pathway">
    <text evidence="1">Cofactor biosynthesis; biotin biosynthesis; biotin from 7,8-diaminononanoate: step 1/2.</text>
</comment>
<gene>
    <name evidence="1 2" type="primary">bioD</name>
    <name evidence="2" type="ORF">K8V30_06240</name>
</gene>
<dbReference type="AlphaFoldDB" id="A0A921NCQ5"/>
<dbReference type="PANTHER" id="PTHR43210">
    <property type="entry name" value="DETHIOBIOTIN SYNTHETASE"/>
    <property type="match status" value="1"/>
</dbReference>
<dbReference type="HAMAP" id="MF_00336">
    <property type="entry name" value="BioD"/>
    <property type="match status" value="1"/>
</dbReference>
<keyword evidence="1" id="KW-0547">Nucleotide-binding</keyword>
<dbReference type="Pfam" id="PF13500">
    <property type="entry name" value="AAA_26"/>
    <property type="match status" value="1"/>
</dbReference>
<feature type="binding site" evidence="1">
    <location>
        <begin position="204"/>
        <end position="206"/>
    </location>
    <ligand>
        <name>ATP</name>
        <dbReference type="ChEBI" id="CHEBI:30616"/>
    </ligand>
</feature>
<feature type="binding site" evidence="1">
    <location>
        <position position="41"/>
    </location>
    <ligand>
        <name>substrate</name>
    </ligand>
</feature>
<comment type="subunit">
    <text evidence="1">Homodimer.</text>
</comment>
<comment type="caution">
    <text evidence="1">Lacks conserved residue(s) required for the propagation of feature annotation.</text>
</comment>
<evidence type="ECO:0000256" key="1">
    <source>
        <dbReference type="HAMAP-Rule" id="MF_00336"/>
    </source>
</evidence>
<dbReference type="NCBIfam" id="TIGR00347">
    <property type="entry name" value="bioD"/>
    <property type="match status" value="1"/>
</dbReference>
<comment type="catalytic activity">
    <reaction evidence="1">
        <text>(7R,8S)-7,8-diammoniononanoate + CO2 + ATP = (4R,5S)-dethiobiotin + ADP + phosphate + 3 H(+)</text>
        <dbReference type="Rhea" id="RHEA:15805"/>
        <dbReference type="ChEBI" id="CHEBI:15378"/>
        <dbReference type="ChEBI" id="CHEBI:16526"/>
        <dbReference type="ChEBI" id="CHEBI:30616"/>
        <dbReference type="ChEBI" id="CHEBI:43474"/>
        <dbReference type="ChEBI" id="CHEBI:149469"/>
        <dbReference type="ChEBI" id="CHEBI:149473"/>
        <dbReference type="ChEBI" id="CHEBI:456216"/>
        <dbReference type="EC" id="6.3.3.3"/>
    </reaction>
</comment>
<keyword evidence="1" id="KW-0479">Metal-binding</keyword>
<protein>
    <recommendedName>
        <fullName evidence="1">ATP-dependent dethiobiotin synthetase BioD</fullName>
        <ecNumber evidence="1">6.3.3.3</ecNumber>
    </recommendedName>
    <alternativeName>
        <fullName evidence="1">DTB synthetase</fullName>
        <shortName evidence="1">DTBS</shortName>
    </alternativeName>
    <alternativeName>
        <fullName evidence="1">Dethiobiotin synthase</fullName>
    </alternativeName>
</protein>
<dbReference type="GO" id="GO:0005524">
    <property type="term" value="F:ATP binding"/>
    <property type="evidence" value="ECO:0007669"/>
    <property type="project" value="UniProtKB-UniRule"/>
</dbReference>
<organism evidence="2 3">
    <name type="scientific">Metalysinibacillus jejuensis</name>
    <dbReference type="NCBI Taxonomy" id="914327"/>
    <lineage>
        <taxon>Bacteria</taxon>
        <taxon>Bacillati</taxon>
        <taxon>Bacillota</taxon>
        <taxon>Bacilli</taxon>
        <taxon>Bacillales</taxon>
        <taxon>Caryophanaceae</taxon>
        <taxon>Metalysinibacillus</taxon>
    </lineage>
</organism>
<comment type="cofactor">
    <cofactor evidence="1">
        <name>Mg(2+)</name>
        <dbReference type="ChEBI" id="CHEBI:18420"/>
    </cofactor>
</comment>
<dbReference type="InterPro" id="IPR004472">
    <property type="entry name" value="DTB_synth_BioD"/>
</dbReference>
<dbReference type="EC" id="6.3.3.3" evidence="1"/>
<keyword evidence="1" id="KW-0093">Biotin biosynthesis</keyword>
<keyword evidence="1" id="KW-0067">ATP-binding</keyword>
<accession>A0A921NCQ5</accession>
<dbReference type="PIRSF" id="PIRSF006755">
    <property type="entry name" value="DTB_synth"/>
    <property type="match status" value="1"/>
</dbReference>
<feature type="binding site" evidence="1">
    <location>
        <position position="115"/>
    </location>
    <ligand>
        <name>Mg(2+)</name>
        <dbReference type="ChEBI" id="CHEBI:18420"/>
    </ligand>
</feature>
<dbReference type="Proteomes" id="UP000700212">
    <property type="component" value="Unassembled WGS sequence"/>
</dbReference>
<feature type="binding site" evidence="1">
    <location>
        <begin position="115"/>
        <end position="118"/>
    </location>
    <ligand>
        <name>ATP</name>
        <dbReference type="ChEBI" id="CHEBI:30616"/>
    </ligand>
</feature>
<keyword evidence="1 2" id="KW-0436">Ligase</keyword>
<dbReference type="Gene3D" id="3.40.50.300">
    <property type="entry name" value="P-loop containing nucleotide triphosphate hydrolases"/>
    <property type="match status" value="1"/>
</dbReference>
<feature type="binding site" evidence="1">
    <location>
        <position position="54"/>
    </location>
    <ligand>
        <name>Mg(2+)</name>
        <dbReference type="ChEBI" id="CHEBI:18420"/>
    </ligand>
</feature>
<keyword evidence="1" id="KW-0963">Cytoplasm</keyword>
<reference evidence="2" key="2">
    <citation type="submission" date="2021-09" db="EMBL/GenBank/DDBJ databases">
        <authorList>
            <person name="Gilroy R."/>
        </authorList>
    </citation>
    <scope>NUCLEOTIDE SEQUENCE</scope>
    <source>
        <strain evidence="2">CHK160-4876</strain>
    </source>
</reference>
<sequence>MQHFWIVGTDTDVGKTFVTTTMLRQVQALGYDAVPYKPVQTGEIERDGRKTYYDTAMYQQYSLQPLDETKMNGYAYKVPASPHYAAQLESKVIDEQVILSQLASLQQQHDVVICEGAGGLFVPLKTDSTYCLIDLIKATKLPVILVAKTGLGTINHTLLSVEALHHRGIVIKGIVYNGNEGSEMETNNIETMIAHTQLPYAVLPKVAEEQALTNLNFEQTTLLEALQK</sequence>
<feature type="binding site" evidence="1">
    <location>
        <position position="54"/>
    </location>
    <ligand>
        <name>ATP</name>
        <dbReference type="ChEBI" id="CHEBI:30616"/>
    </ligand>
</feature>
<comment type="subcellular location">
    <subcellularLocation>
        <location evidence="1">Cytoplasm</location>
    </subcellularLocation>
</comment>
<dbReference type="GO" id="GO:0004141">
    <property type="term" value="F:dethiobiotin synthase activity"/>
    <property type="evidence" value="ECO:0007669"/>
    <property type="project" value="UniProtKB-UniRule"/>
</dbReference>
<comment type="similarity">
    <text evidence="1">Belongs to the dethiobiotin synthetase family.</text>
</comment>
<dbReference type="SUPFAM" id="SSF52540">
    <property type="entry name" value="P-loop containing nucleoside triphosphate hydrolases"/>
    <property type="match status" value="1"/>
</dbReference>
<evidence type="ECO:0000313" key="2">
    <source>
        <dbReference type="EMBL" id="HJH11273.1"/>
    </source>
</evidence>
<comment type="caution">
    <text evidence="2">The sequence shown here is derived from an EMBL/GenBank/DDBJ whole genome shotgun (WGS) entry which is preliminary data.</text>
</comment>
<dbReference type="GO" id="GO:0009102">
    <property type="term" value="P:biotin biosynthetic process"/>
    <property type="evidence" value="ECO:0007669"/>
    <property type="project" value="UniProtKB-UniRule"/>
</dbReference>
<dbReference type="PANTHER" id="PTHR43210:SF5">
    <property type="entry name" value="DETHIOBIOTIN SYNTHETASE"/>
    <property type="match status" value="1"/>
</dbReference>
<proteinExistence type="inferred from homology"/>
<name>A0A921NCQ5_9BACL</name>
<keyword evidence="1" id="KW-0460">Magnesium</keyword>
<dbReference type="GO" id="GO:0005829">
    <property type="term" value="C:cytosol"/>
    <property type="evidence" value="ECO:0007669"/>
    <property type="project" value="TreeGrafter"/>
</dbReference>
<feature type="binding site" evidence="1">
    <location>
        <position position="210"/>
    </location>
    <ligand>
        <name>ATP</name>
        <dbReference type="ChEBI" id="CHEBI:30616"/>
    </ligand>
</feature>
<dbReference type="EMBL" id="DYTV01000081">
    <property type="protein sequence ID" value="HJH11273.1"/>
    <property type="molecule type" value="Genomic_DNA"/>
</dbReference>
<feature type="binding site" evidence="1">
    <location>
        <position position="16"/>
    </location>
    <ligand>
        <name>Mg(2+)</name>
        <dbReference type="ChEBI" id="CHEBI:18420"/>
    </ligand>
</feature>
<evidence type="ECO:0000313" key="3">
    <source>
        <dbReference type="Proteomes" id="UP000700212"/>
    </source>
</evidence>